<dbReference type="Proteomes" id="UP000009183">
    <property type="component" value="Chromosome 4"/>
</dbReference>
<evidence type="ECO:0000313" key="1">
    <source>
        <dbReference type="EMBL" id="CCB46713.1"/>
    </source>
</evidence>
<proteinExistence type="predicted"/>
<dbReference type="PANTHER" id="PTHR35504">
    <property type="entry name" value="PROTEIN EMBRYONIC FLOWER 1"/>
    <property type="match status" value="1"/>
</dbReference>
<dbReference type="GO" id="GO:0009910">
    <property type="term" value="P:negative regulation of flower development"/>
    <property type="evidence" value="ECO:0007669"/>
    <property type="project" value="InterPro"/>
</dbReference>
<protein>
    <submittedName>
        <fullName evidence="1">Uncharacterized protein</fullName>
    </submittedName>
</protein>
<dbReference type="InterPro" id="IPR034583">
    <property type="entry name" value="EMF1"/>
</dbReference>
<gene>
    <name evidence="1" type="ordered locus">VIT_04s0008g03650</name>
</gene>
<dbReference type="HOGENOM" id="CLU_797903_0_0_1"/>
<accession>F6H3E9</accession>
<dbReference type="AlphaFoldDB" id="F6H3E9"/>
<dbReference type="InParanoid" id="F6H3E9"/>
<dbReference type="GO" id="GO:0045892">
    <property type="term" value="P:negative regulation of DNA-templated transcription"/>
    <property type="evidence" value="ECO:0007669"/>
    <property type="project" value="InterPro"/>
</dbReference>
<sequence length="348" mass="39600">MRKDVERKQHIGVCSIPFIPVPDRLFGVGVNSDINGKRTAHGIPFLSEKQNCSPRVEDWDSSLKQKVDFSGKCNTEKAIEFQELSEANRKHSDHRVDEVFEQGTSDDIPMEIVELMARNQYERCLSETRNDYHLSETTNDTRNAGMLDFTKVYANEAFRLLHEENSHRQKPQSSYGRNSLFTTAENVGSSREKSGSYFSHFSNRNHFNMAQPEGTHGYTGVIAFPVCQEKPSSGVQFSCPGPSRHNGASNCKWGRDMVGQRSSHTSLHPFEAYNACYNAPQQREEAAHGWFTMTPNHMAFGFSIPQECATHPNNMNMISHSSNMLHKRKTNGVKDLKFLNLNAFEHWF</sequence>
<dbReference type="EMBL" id="FN595231">
    <property type="protein sequence ID" value="CCB46713.1"/>
    <property type="molecule type" value="Genomic_DNA"/>
</dbReference>
<keyword evidence="2" id="KW-1185">Reference proteome</keyword>
<organism evidence="1 2">
    <name type="scientific">Vitis vinifera</name>
    <name type="common">Grape</name>
    <dbReference type="NCBI Taxonomy" id="29760"/>
    <lineage>
        <taxon>Eukaryota</taxon>
        <taxon>Viridiplantae</taxon>
        <taxon>Streptophyta</taxon>
        <taxon>Embryophyta</taxon>
        <taxon>Tracheophyta</taxon>
        <taxon>Spermatophyta</taxon>
        <taxon>Magnoliopsida</taxon>
        <taxon>eudicotyledons</taxon>
        <taxon>Gunneridae</taxon>
        <taxon>Pentapetalae</taxon>
        <taxon>rosids</taxon>
        <taxon>Vitales</taxon>
        <taxon>Vitaceae</taxon>
        <taxon>Viteae</taxon>
        <taxon>Vitis</taxon>
    </lineage>
</organism>
<dbReference type="OrthoDB" id="754229at2759"/>
<dbReference type="GO" id="GO:0048367">
    <property type="term" value="P:shoot system development"/>
    <property type="evidence" value="ECO:0007669"/>
    <property type="project" value="InterPro"/>
</dbReference>
<dbReference type="PANTHER" id="PTHR35504:SF1">
    <property type="entry name" value="PROTEIN EMBRYONIC FLOWER 1"/>
    <property type="match status" value="1"/>
</dbReference>
<evidence type="ECO:0000313" key="2">
    <source>
        <dbReference type="Proteomes" id="UP000009183"/>
    </source>
</evidence>
<dbReference type="eggNOG" id="ENOG502RBJ9">
    <property type="taxonomic scope" value="Eukaryota"/>
</dbReference>
<name>F6H3E9_VITVI</name>
<reference evidence="2" key="1">
    <citation type="journal article" date="2007" name="Nature">
        <title>The grapevine genome sequence suggests ancestral hexaploidization in major angiosperm phyla.</title>
        <authorList>
            <consortium name="The French-Italian Public Consortium for Grapevine Genome Characterization."/>
            <person name="Jaillon O."/>
            <person name="Aury J.-M."/>
            <person name="Noel B."/>
            <person name="Policriti A."/>
            <person name="Clepet C."/>
            <person name="Casagrande A."/>
            <person name="Choisne N."/>
            <person name="Aubourg S."/>
            <person name="Vitulo N."/>
            <person name="Jubin C."/>
            <person name="Vezzi A."/>
            <person name="Legeai F."/>
            <person name="Hugueney P."/>
            <person name="Dasilva C."/>
            <person name="Horner D."/>
            <person name="Mica E."/>
            <person name="Jublot D."/>
            <person name="Poulain J."/>
            <person name="Bruyere C."/>
            <person name="Billault A."/>
            <person name="Segurens B."/>
            <person name="Gouyvenoux M."/>
            <person name="Ugarte E."/>
            <person name="Cattonaro F."/>
            <person name="Anthouard V."/>
            <person name="Vico V."/>
            <person name="Del Fabbro C."/>
            <person name="Alaux M."/>
            <person name="Di Gaspero G."/>
            <person name="Dumas V."/>
            <person name="Felice N."/>
            <person name="Paillard S."/>
            <person name="Juman I."/>
            <person name="Moroldo M."/>
            <person name="Scalabrin S."/>
            <person name="Canaguier A."/>
            <person name="Le Clainche I."/>
            <person name="Malacrida G."/>
            <person name="Durand E."/>
            <person name="Pesole G."/>
            <person name="Laucou V."/>
            <person name="Chatelet P."/>
            <person name="Merdinoglu D."/>
            <person name="Delledonne M."/>
            <person name="Pezzotti M."/>
            <person name="Lecharny A."/>
            <person name="Scarpelli C."/>
            <person name="Artiguenave F."/>
            <person name="Pe M.E."/>
            <person name="Valle G."/>
            <person name="Morgante M."/>
            <person name="Caboche M."/>
            <person name="Adam-Blondon A.-F."/>
            <person name="Weissenbach J."/>
            <person name="Quetier F."/>
            <person name="Wincker P."/>
        </authorList>
    </citation>
    <scope>NUCLEOTIDE SEQUENCE [LARGE SCALE GENOMIC DNA]</scope>
    <source>
        <strain evidence="2">cv. Pinot noir / PN40024</strain>
    </source>
</reference>
<dbReference type="PaxDb" id="29760-VIT_04s0008g03650.t01"/>